<dbReference type="EMBL" id="CP032157">
    <property type="protein sequence ID" value="AXY76756.1"/>
    <property type="molecule type" value="Genomic_DNA"/>
</dbReference>
<reference evidence="4 5" key="1">
    <citation type="submission" date="2018-09" db="EMBL/GenBank/DDBJ databases">
        <title>Genome sequencing of strain 6GH32-13.</title>
        <authorList>
            <person name="Weon H.-Y."/>
            <person name="Heo J."/>
            <person name="Kwon S.-W."/>
        </authorList>
    </citation>
    <scope>NUCLEOTIDE SEQUENCE [LARGE SCALE GENOMIC DNA]</scope>
    <source>
        <strain evidence="4 5">5GH32-13</strain>
    </source>
</reference>
<evidence type="ECO:0000259" key="3">
    <source>
        <dbReference type="Pfam" id="PF16344"/>
    </source>
</evidence>
<dbReference type="GO" id="GO:0016989">
    <property type="term" value="F:sigma factor antagonist activity"/>
    <property type="evidence" value="ECO:0007669"/>
    <property type="project" value="TreeGrafter"/>
</dbReference>
<evidence type="ECO:0000256" key="1">
    <source>
        <dbReference type="SAM" id="Phobius"/>
    </source>
</evidence>
<proteinExistence type="predicted"/>
<protein>
    <submittedName>
        <fullName evidence="4">FecR family protein</fullName>
    </submittedName>
</protein>
<keyword evidence="1" id="KW-0812">Transmembrane</keyword>
<sequence length="347" mass="38761">MEISKELIHRFFENNCTPEEASRVYAYLQAHKDELEEWLPDQEWEAFEATRQLSADRSNRWFGHIEKAITNRSITARPLFRLAAAALIATAFAGVYKFMQVPVKKATPIAIVPQVPAINKEKQFRNTSNKVISYTLDDGSVVALHANSSIVCYQPFDSAQRNINLQGEALFRVAKDKSRPFTVFTKGFSTTALGTTFRIAAYDSSQTSTVQLIEGKVVLKNLQQTAKPIFLKPGDEFAFNLADNQFKRKEPQAPTPSKLIEPIQADGSITESTTEISFSNTPLPEVLNKISELYKISINADSINLEGRKFTGSFLKKQTADDILGTIAGLNNITVTNEGTLYRLINQ</sequence>
<keyword evidence="1" id="KW-0472">Membrane</keyword>
<organism evidence="4 5">
    <name type="scientific">Paraflavitalea soli</name>
    <dbReference type="NCBI Taxonomy" id="2315862"/>
    <lineage>
        <taxon>Bacteria</taxon>
        <taxon>Pseudomonadati</taxon>
        <taxon>Bacteroidota</taxon>
        <taxon>Chitinophagia</taxon>
        <taxon>Chitinophagales</taxon>
        <taxon>Chitinophagaceae</taxon>
        <taxon>Paraflavitalea</taxon>
    </lineage>
</organism>
<dbReference type="PANTHER" id="PTHR30273:SF2">
    <property type="entry name" value="PROTEIN FECR"/>
    <property type="match status" value="1"/>
</dbReference>
<dbReference type="PANTHER" id="PTHR30273">
    <property type="entry name" value="PERIPLASMIC SIGNAL SENSOR AND SIGMA FACTOR ACTIVATOR FECR-RELATED"/>
    <property type="match status" value="1"/>
</dbReference>
<dbReference type="InterPro" id="IPR032508">
    <property type="entry name" value="FecR_C"/>
</dbReference>
<keyword evidence="5" id="KW-1185">Reference proteome</keyword>
<name>A0A3B7MUS0_9BACT</name>
<accession>A0A3B7MUS0</accession>
<evidence type="ECO:0000313" key="5">
    <source>
        <dbReference type="Proteomes" id="UP000263900"/>
    </source>
</evidence>
<dbReference type="Pfam" id="PF04773">
    <property type="entry name" value="FecR"/>
    <property type="match status" value="1"/>
</dbReference>
<dbReference type="InterPro" id="IPR006860">
    <property type="entry name" value="FecR"/>
</dbReference>
<dbReference type="Proteomes" id="UP000263900">
    <property type="component" value="Chromosome"/>
</dbReference>
<dbReference type="PIRSF" id="PIRSF018266">
    <property type="entry name" value="FecR"/>
    <property type="match status" value="1"/>
</dbReference>
<feature type="domain" description="FecR protein" evidence="2">
    <location>
        <begin position="129"/>
        <end position="217"/>
    </location>
</feature>
<dbReference type="Pfam" id="PF16344">
    <property type="entry name" value="FecR_C"/>
    <property type="match status" value="1"/>
</dbReference>
<dbReference type="InterPro" id="IPR012373">
    <property type="entry name" value="Ferrdict_sens_TM"/>
</dbReference>
<dbReference type="AlphaFoldDB" id="A0A3B7MUS0"/>
<keyword evidence="1" id="KW-1133">Transmembrane helix</keyword>
<dbReference type="OrthoDB" id="934696at2"/>
<gene>
    <name evidence="4" type="ORF">D3H65_23390</name>
</gene>
<evidence type="ECO:0000313" key="4">
    <source>
        <dbReference type="EMBL" id="AXY76756.1"/>
    </source>
</evidence>
<dbReference type="Gene3D" id="2.60.120.1440">
    <property type="match status" value="1"/>
</dbReference>
<feature type="domain" description="Protein FecR C-terminal" evidence="3">
    <location>
        <begin position="276"/>
        <end position="339"/>
    </location>
</feature>
<dbReference type="Gene3D" id="3.55.50.30">
    <property type="match status" value="1"/>
</dbReference>
<evidence type="ECO:0000259" key="2">
    <source>
        <dbReference type="Pfam" id="PF04773"/>
    </source>
</evidence>
<feature type="transmembrane region" description="Helical" evidence="1">
    <location>
        <begin position="79"/>
        <end position="99"/>
    </location>
</feature>
<dbReference type="RefSeq" id="WP_119052633.1">
    <property type="nucleotide sequence ID" value="NZ_CP032157.1"/>
</dbReference>
<dbReference type="KEGG" id="pseg:D3H65_23390"/>